<proteinExistence type="predicted"/>
<dbReference type="Pfam" id="PF13181">
    <property type="entry name" value="TPR_8"/>
    <property type="match status" value="2"/>
</dbReference>
<name>A0AAW5VU18_9LEPT</name>
<dbReference type="EMBL" id="JAMQPL010000057">
    <property type="protein sequence ID" value="MCW7532382.1"/>
    <property type="molecule type" value="Genomic_DNA"/>
</dbReference>
<keyword evidence="1" id="KW-0802">TPR repeat</keyword>
<dbReference type="SMART" id="SM00028">
    <property type="entry name" value="TPR"/>
    <property type="match status" value="2"/>
</dbReference>
<feature type="non-terminal residue" evidence="2">
    <location>
        <position position="1"/>
    </location>
</feature>
<organism evidence="2 3">
    <name type="scientific">Leptospira soteropolitanensis</name>
    <dbReference type="NCBI Taxonomy" id="2950025"/>
    <lineage>
        <taxon>Bacteria</taxon>
        <taxon>Pseudomonadati</taxon>
        <taxon>Spirochaetota</taxon>
        <taxon>Spirochaetia</taxon>
        <taxon>Leptospirales</taxon>
        <taxon>Leptospiraceae</taxon>
        <taxon>Leptospira</taxon>
    </lineage>
</organism>
<dbReference type="NCBIfam" id="NF047558">
    <property type="entry name" value="TPR_END_plus"/>
    <property type="match status" value="1"/>
</dbReference>
<gene>
    <name evidence="2" type="ORF">ND862_19355</name>
</gene>
<protein>
    <recommendedName>
        <fullName evidence="4">Tetratricopeptide repeat protein</fullName>
    </recommendedName>
</protein>
<evidence type="ECO:0000313" key="2">
    <source>
        <dbReference type="EMBL" id="MCW7532382.1"/>
    </source>
</evidence>
<accession>A0AAW5VU18</accession>
<dbReference type="PROSITE" id="PS50005">
    <property type="entry name" value="TPR"/>
    <property type="match status" value="1"/>
</dbReference>
<feature type="repeat" description="TPR" evidence="1">
    <location>
        <begin position="139"/>
        <end position="172"/>
    </location>
</feature>
<dbReference type="Proteomes" id="UP001208540">
    <property type="component" value="Unassembled WGS sequence"/>
</dbReference>
<dbReference type="InterPro" id="IPR019734">
    <property type="entry name" value="TPR_rpt"/>
</dbReference>
<dbReference type="RefSeq" id="WP_409038854.1">
    <property type="nucleotide sequence ID" value="NZ_JAMQPL010000057.1"/>
</dbReference>
<dbReference type="InterPro" id="IPR011990">
    <property type="entry name" value="TPR-like_helical_dom_sf"/>
</dbReference>
<evidence type="ECO:0000313" key="3">
    <source>
        <dbReference type="Proteomes" id="UP001208540"/>
    </source>
</evidence>
<reference evidence="2" key="1">
    <citation type="submission" date="2022-06" db="EMBL/GenBank/DDBJ databases">
        <title>Leptospira isolates from biofilms formed at urban environments.</title>
        <authorList>
            <person name="Ribeiro P.S."/>
            <person name="Sousa T."/>
            <person name="Carvalho N."/>
            <person name="Aburjaile F."/>
            <person name="Neves F."/>
            <person name="Oliveira D."/>
            <person name="Blanco L."/>
            <person name="Lima J."/>
            <person name="Costa F."/>
            <person name="Brenig B."/>
            <person name="Soares S."/>
            <person name="Ramos R."/>
            <person name="Goes-Neto A."/>
            <person name="Matiuzzi M."/>
            <person name="Azevedo V."/>
            <person name="Ristow P."/>
        </authorList>
    </citation>
    <scope>NUCLEOTIDE SEQUENCE</scope>
    <source>
        <strain evidence="2">VSF20</strain>
    </source>
</reference>
<dbReference type="AlphaFoldDB" id="A0AAW5VU18"/>
<evidence type="ECO:0008006" key="4">
    <source>
        <dbReference type="Google" id="ProtNLM"/>
    </source>
</evidence>
<dbReference type="Gene3D" id="1.25.40.10">
    <property type="entry name" value="Tetratricopeptide repeat domain"/>
    <property type="match status" value="1"/>
</dbReference>
<dbReference type="SUPFAM" id="SSF48452">
    <property type="entry name" value="TPR-like"/>
    <property type="match status" value="1"/>
</dbReference>
<comment type="caution">
    <text evidence="2">The sequence shown here is derived from an EMBL/GenBank/DDBJ whole genome shotgun (WGS) entry which is preliminary data.</text>
</comment>
<evidence type="ECO:0000256" key="1">
    <source>
        <dbReference type="PROSITE-ProRule" id="PRU00339"/>
    </source>
</evidence>
<sequence length="386" mass="44556">ALARATPNSPSGIRLAFASYMPVPNVPSGTQGRGTSVSLVRYTQVYKSLSKGRKMNQNKLIKISIQFGFFFIGLTNPIIAEKNYLSEEFVNSHPNLKNKDQTEKNVENILKELAKLKIRKNPEVYLQKIQDGLDVYPDPNFYYLLGNYYMNLNSYNNAIKSYNLAILRRLNNKHLAYYNIACSYSLLKNKENGFEFLIKALLNGYRNLEHIGNDKDLDFLKNTDEWTPFKKNYLQIVDIKKYHGSYHIDDTGKSELLLCKNNVAIEPSFYRSTIDGSCCETGNLEKPLNSHTRGIWRKTENKIIIFYNTRCGYKGEGRKKEIYAGDCGPEYSQCSLKQICVTTTPEQFYYSYRVINLNNSFNPDNEYEFSTLYPKACKDYESLLNE</sequence>